<organism evidence="2 3">
    <name type="scientific">Tolypocladium paradoxum</name>
    <dbReference type="NCBI Taxonomy" id="94208"/>
    <lineage>
        <taxon>Eukaryota</taxon>
        <taxon>Fungi</taxon>
        <taxon>Dikarya</taxon>
        <taxon>Ascomycota</taxon>
        <taxon>Pezizomycotina</taxon>
        <taxon>Sordariomycetes</taxon>
        <taxon>Hypocreomycetidae</taxon>
        <taxon>Hypocreales</taxon>
        <taxon>Ophiocordycipitaceae</taxon>
        <taxon>Tolypocladium</taxon>
    </lineage>
</organism>
<proteinExistence type="predicted"/>
<gene>
    <name evidence="2" type="ORF">TPAR_03512</name>
</gene>
<evidence type="ECO:0000256" key="1">
    <source>
        <dbReference type="SAM" id="MobiDB-lite"/>
    </source>
</evidence>
<dbReference type="EMBL" id="PKSG01000346">
    <property type="protein sequence ID" value="POR36292.1"/>
    <property type="molecule type" value="Genomic_DNA"/>
</dbReference>
<sequence>MAHVADDAAVAVAAAHDALHRVVGYHRLPGAHDPRRVQPAPHPRARSASPGAQGLVVDARQGRAKVWRRVSAADTACAVRRC</sequence>
<feature type="region of interest" description="Disordered" evidence="1">
    <location>
        <begin position="25"/>
        <end position="53"/>
    </location>
</feature>
<reference evidence="2 3" key="1">
    <citation type="submission" date="2018-01" db="EMBL/GenBank/DDBJ databases">
        <title>Harnessing the power of phylogenomics to disentangle the directionality and signatures of interkingdom host jumping in the parasitic fungal genus Tolypocladium.</title>
        <authorList>
            <person name="Quandt C.A."/>
            <person name="Patterson W."/>
            <person name="Spatafora J.W."/>
        </authorList>
    </citation>
    <scope>NUCLEOTIDE SEQUENCE [LARGE SCALE GENOMIC DNA]</scope>
    <source>
        <strain evidence="2 3">NRBC 100945</strain>
    </source>
</reference>
<dbReference type="Proteomes" id="UP000237481">
    <property type="component" value="Unassembled WGS sequence"/>
</dbReference>
<evidence type="ECO:0000313" key="3">
    <source>
        <dbReference type="Proteomes" id="UP000237481"/>
    </source>
</evidence>
<evidence type="ECO:0000313" key="2">
    <source>
        <dbReference type="EMBL" id="POR36292.1"/>
    </source>
</evidence>
<protein>
    <submittedName>
        <fullName evidence="2">Uncharacterized protein</fullName>
    </submittedName>
</protein>
<accession>A0A2S4L1I5</accession>
<name>A0A2S4L1I5_9HYPO</name>
<dbReference type="AlphaFoldDB" id="A0A2S4L1I5"/>
<keyword evidence="3" id="KW-1185">Reference proteome</keyword>
<comment type="caution">
    <text evidence="2">The sequence shown here is derived from an EMBL/GenBank/DDBJ whole genome shotgun (WGS) entry which is preliminary data.</text>
</comment>